<evidence type="ECO:0000259" key="4">
    <source>
        <dbReference type="PROSITE" id="PS00498"/>
    </source>
</evidence>
<dbReference type="PANTHER" id="PTHR11474:SF125">
    <property type="entry name" value="N-ACETYL-6-HYDROXYTRYPTOPHAN OXIDASE IVOB-RELATED"/>
    <property type="match status" value="1"/>
</dbReference>
<dbReference type="PRINTS" id="PR00092">
    <property type="entry name" value="TYROSINASE"/>
</dbReference>
<organism evidence="5 6">
    <name type="scientific">Chaetomidium leptoderma</name>
    <dbReference type="NCBI Taxonomy" id="669021"/>
    <lineage>
        <taxon>Eukaryota</taxon>
        <taxon>Fungi</taxon>
        <taxon>Dikarya</taxon>
        <taxon>Ascomycota</taxon>
        <taxon>Pezizomycotina</taxon>
        <taxon>Sordariomycetes</taxon>
        <taxon>Sordariomycetidae</taxon>
        <taxon>Sordariales</taxon>
        <taxon>Chaetomiaceae</taxon>
        <taxon>Chaetomidium</taxon>
    </lineage>
</organism>
<protein>
    <recommendedName>
        <fullName evidence="4">Tyrosinase copper-binding domain-containing protein</fullName>
    </recommendedName>
</protein>
<comment type="caution">
    <text evidence="5">The sequence shown here is derived from an EMBL/GenBank/DDBJ whole genome shotgun (WGS) entry which is preliminary data.</text>
</comment>
<reference evidence="5" key="1">
    <citation type="journal article" date="2023" name="Mol. Phylogenet. Evol.">
        <title>Genome-scale phylogeny and comparative genomics of the fungal order Sordariales.</title>
        <authorList>
            <person name="Hensen N."/>
            <person name="Bonometti L."/>
            <person name="Westerberg I."/>
            <person name="Brannstrom I.O."/>
            <person name="Guillou S."/>
            <person name="Cros-Aarteil S."/>
            <person name="Calhoun S."/>
            <person name="Haridas S."/>
            <person name="Kuo A."/>
            <person name="Mondo S."/>
            <person name="Pangilinan J."/>
            <person name="Riley R."/>
            <person name="LaButti K."/>
            <person name="Andreopoulos B."/>
            <person name="Lipzen A."/>
            <person name="Chen C."/>
            <person name="Yan M."/>
            <person name="Daum C."/>
            <person name="Ng V."/>
            <person name="Clum A."/>
            <person name="Steindorff A."/>
            <person name="Ohm R.A."/>
            <person name="Martin F."/>
            <person name="Silar P."/>
            <person name="Natvig D.O."/>
            <person name="Lalanne C."/>
            <person name="Gautier V."/>
            <person name="Ament-Velasquez S.L."/>
            <person name="Kruys A."/>
            <person name="Hutchinson M.I."/>
            <person name="Powell A.J."/>
            <person name="Barry K."/>
            <person name="Miller A.N."/>
            <person name="Grigoriev I.V."/>
            <person name="Debuchy R."/>
            <person name="Gladieux P."/>
            <person name="Hiltunen Thoren M."/>
            <person name="Johannesson H."/>
        </authorList>
    </citation>
    <scope>NUCLEOTIDE SEQUENCE</scope>
    <source>
        <strain evidence="5">CBS 538.74</strain>
    </source>
</reference>
<dbReference type="Pfam" id="PF00264">
    <property type="entry name" value="Tyrosinase"/>
    <property type="match status" value="1"/>
</dbReference>
<keyword evidence="3" id="KW-0732">Signal</keyword>
<accession>A0AAN6ZWU7</accession>
<dbReference type="InterPro" id="IPR002227">
    <property type="entry name" value="Tyrosinase_Cu-bd"/>
</dbReference>
<proteinExistence type="predicted"/>
<gene>
    <name evidence="5" type="ORF">C8A00DRAFT_13997</name>
</gene>
<dbReference type="GO" id="GO:0046872">
    <property type="term" value="F:metal ion binding"/>
    <property type="evidence" value="ECO:0007669"/>
    <property type="project" value="UniProtKB-KW"/>
</dbReference>
<dbReference type="InterPro" id="IPR050316">
    <property type="entry name" value="Tyrosinase/Hemocyanin"/>
</dbReference>
<dbReference type="Proteomes" id="UP001302745">
    <property type="component" value="Unassembled WGS sequence"/>
</dbReference>
<dbReference type="AlphaFoldDB" id="A0AAN6ZWU7"/>
<dbReference type="PROSITE" id="PS00498">
    <property type="entry name" value="TYROSINASE_2"/>
    <property type="match status" value="1"/>
</dbReference>
<sequence length="428" mass="47074">MRGIQSVVSLSLLLGAWAGPVEKNWQSKAPRNPAYPLDVVDKLEESIMPNVEAWMAKRAGNTNNCTLENAAIRREWSDLSADERKEYIRAVLCLQSTPAKAPKDKVPGALSRFDDFVATHMTQAGTLHSPNNLFAAHRYFIHVYEKALREECGYKGYQPYMNYDRYVDDPINSPMFDGSDTSMGGNGAKSDYPGIAQPFPRPYNLLPSAGGGGCVTEGPFKDMVVSLGPKSTIVRNIPANPRADGLGSNPRCLRRDVNKFSAAGARANYTYSAIMDNPDIDAFYNRYLGMPQLKGDVHPWGIHNAGHYIIGGDPGGDFYCSPGDPAFYFHHGMLDRVWWIWQMQDPENRAHAVPGAAAMTMPGHGGMSSSAMKAMFETVDVDNNNKKTRRADIHDAVVDLGWTAPGVKLMDLNEQLGGLGGELCYIYV</sequence>
<dbReference type="SUPFAM" id="SSF48056">
    <property type="entry name" value="Di-copper centre-containing domain"/>
    <property type="match status" value="1"/>
</dbReference>
<evidence type="ECO:0000256" key="2">
    <source>
        <dbReference type="ARBA" id="ARBA00023002"/>
    </source>
</evidence>
<dbReference type="InterPro" id="IPR008922">
    <property type="entry name" value="Di-copper_centre_dom_sf"/>
</dbReference>
<keyword evidence="1" id="KW-0479">Metal-binding</keyword>
<name>A0AAN6ZWU7_9PEZI</name>
<keyword evidence="6" id="KW-1185">Reference proteome</keyword>
<dbReference type="EMBL" id="MU856899">
    <property type="protein sequence ID" value="KAK4154925.1"/>
    <property type="molecule type" value="Genomic_DNA"/>
</dbReference>
<feature type="signal peptide" evidence="3">
    <location>
        <begin position="1"/>
        <end position="18"/>
    </location>
</feature>
<evidence type="ECO:0000313" key="6">
    <source>
        <dbReference type="Proteomes" id="UP001302745"/>
    </source>
</evidence>
<feature type="domain" description="Tyrosinase copper-binding" evidence="4">
    <location>
        <begin position="324"/>
        <end position="335"/>
    </location>
</feature>
<evidence type="ECO:0000256" key="3">
    <source>
        <dbReference type="SAM" id="SignalP"/>
    </source>
</evidence>
<feature type="chain" id="PRO_5042887179" description="Tyrosinase copper-binding domain-containing protein" evidence="3">
    <location>
        <begin position="19"/>
        <end position="428"/>
    </location>
</feature>
<dbReference type="GO" id="GO:0016491">
    <property type="term" value="F:oxidoreductase activity"/>
    <property type="evidence" value="ECO:0007669"/>
    <property type="project" value="UniProtKB-KW"/>
</dbReference>
<reference evidence="5" key="2">
    <citation type="submission" date="2023-05" db="EMBL/GenBank/DDBJ databases">
        <authorList>
            <consortium name="Lawrence Berkeley National Laboratory"/>
            <person name="Steindorff A."/>
            <person name="Hensen N."/>
            <person name="Bonometti L."/>
            <person name="Westerberg I."/>
            <person name="Brannstrom I.O."/>
            <person name="Guillou S."/>
            <person name="Cros-Aarteil S."/>
            <person name="Calhoun S."/>
            <person name="Haridas S."/>
            <person name="Kuo A."/>
            <person name="Mondo S."/>
            <person name="Pangilinan J."/>
            <person name="Riley R."/>
            <person name="Labutti K."/>
            <person name="Andreopoulos B."/>
            <person name="Lipzen A."/>
            <person name="Chen C."/>
            <person name="Yanf M."/>
            <person name="Daum C."/>
            <person name="Ng V."/>
            <person name="Clum A."/>
            <person name="Ohm R."/>
            <person name="Martin F."/>
            <person name="Silar P."/>
            <person name="Natvig D."/>
            <person name="Lalanne C."/>
            <person name="Gautier V."/>
            <person name="Ament-Velasquez S.L."/>
            <person name="Kruys A."/>
            <person name="Hutchinson M.I."/>
            <person name="Powell A.J."/>
            <person name="Barry K."/>
            <person name="Miller A.N."/>
            <person name="Grigoriev I.V."/>
            <person name="Debuchy R."/>
            <person name="Gladieux P."/>
            <person name="Thoren M.H."/>
            <person name="Johannesson H."/>
        </authorList>
    </citation>
    <scope>NUCLEOTIDE SEQUENCE</scope>
    <source>
        <strain evidence="5">CBS 538.74</strain>
    </source>
</reference>
<dbReference type="PANTHER" id="PTHR11474">
    <property type="entry name" value="TYROSINASE FAMILY MEMBER"/>
    <property type="match status" value="1"/>
</dbReference>
<evidence type="ECO:0000256" key="1">
    <source>
        <dbReference type="ARBA" id="ARBA00022723"/>
    </source>
</evidence>
<evidence type="ECO:0000313" key="5">
    <source>
        <dbReference type="EMBL" id="KAK4154925.1"/>
    </source>
</evidence>
<keyword evidence="2" id="KW-0560">Oxidoreductase</keyword>
<dbReference type="Gene3D" id="1.10.1280.10">
    <property type="entry name" value="Di-copper center containing domain from catechol oxidase"/>
    <property type="match status" value="1"/>
</dbReference>